<dbReference type="InterPro" id="IPR029068">
    <property type="entry name" value="Glyas_Bleomycin-R_OHBP_Dase"/>
</dbReference>
<dbReference type="PROSITE" id="PS51819">
    <property type="entry name" value="VOC"/>
    <property type="match status" value="1"/>
</dbReference>
<dbReference type="OrthoDB" id="3296095at2"/>
<comment type="caution">
    <text evidence="2">The sequence shown here is derived from an EMBL/GenBank/DDBJ whole genome shotgun (WGS) entry which is preliminary data.</text>
</comment>
<dbReference type="SUPFAM" id="SSF54593">
    <property type="entry name" value="Glyoxalase/Bleomycin resistance protein/Dihydroxybiphenyl dioxygenase"/>
    <property type="match status" value="2"/>
</dbReference>
<gene>
    <name evidence="2" type="ORF">D641_0105935</name>
</gene>
<keyword evidence="3" id="KW-1185">Reference proteome</keyword>
<evidence type="ECO:0000313" key="2">
    <source>
        <dbReference type="EMBL" id="EYT49896.1"/>
    </source>
</evidence>
<sequence>MTTTHPTPEPVHTDRPAFTVYPLRFSDDAPAVIAFLCTLGMAPVVTTEGEGFAELIAGGGGRVMVHATSNAETAAPAGETQLCLSVPATDAAAEQLREQGLQVRVWDETYGRQGSVRGPHGEDISLNEHQRDLYGYVGHDSARADPRLSVTAVRVSAEGPDRDGDREFFAALGFRPVGEGDQWWQALSSPGAGTIGLHAPGGADDRASRPSGTEFGDVALVRLGFETTEDLDLLVVRLTEAGYETRVVEGDVRAMHVTDPDGQHLEIHPRADGEWTSVAEEAA</sequence>
<name>A0A022L1V0_9MICO</name>
<evidence type="ECO:0000259" key="1">
    <source>
        <dbReference type="PROSITE" id="PS51819"/>
    </source>
</evidence>
<evidence type="ECO:0000313" key="3">
    <source>
        <dbReference type="Proteomes" id="UP000019754"/>
    </source>
</evidence>
<dbReference type="STRING" id="1249481.D641_0105935"/>
<proteinExistence type="predicted"/>
<dbReference type="Gene3D" id="3.10.180.10">
    <property type="entry name" value="2,3-Dihydroxybiphenyl 1,2-Dioxygenase, domain 1"/>
    <property type="match status" value="2"/>
</dbReference>
<dbReference type="InterPro" id="IPR037523">
    <property type="entry name" value="VOC_core"/>
</dbReference>
<dbReference type="HOGENOM" id="CLU_1085076_0_0_11"/>
<dbReference type="EMBL" id="AORC01000006">
    <property type="protein sequence ID" value="EYT49896.1"/>
    <property type="molecule type" value="Genomic_DNA"/>
</dbReference>
<organism evidence="2 3">
    <name type="scientific">Brachybacterium muris UCD-AY4</name>
    <dbReference type="NCBI Taxonomy" id="1249481"/>
    <lineage>
        <taxon>Bacteria</taxon>
        <taxon>Bacillati</taxon>
        <taxon>Actinomycetota</taxon>
        <taxon>Actinomycetes</taxon>
        <taxon>Micrococcales</taxon>
        <taxon>Dermabacteraceae</taxon>
        <taxon>Brachybacterium</taxon>
    </lineage>
</organism>
<dbReference type="Proteomes" id="UP000019754">
    <property type="component" value="Unassembled WGS sequence"/>
</dbReference>
<dbReference type="AlphaFoldDB" id="A0A022L1V0"/>
<feature type="domain" description="VOC" evidence="1">
    <location>
        <begin position="151"/>
        <end position="270"/>
    </location>
</feature>
<protein>
    <submittedName>
        <fullName evidence="2">Glyoxalase</fullName>
    </submittedName>
</protein>
<reference evidence="2 3" key="1">
    <citation type="journal article" date="2013" name="Genome Announc.">
        <title>Draft genome sequence of an Actinobacterium, Brachybacterium muris strain UCD-AY4.</title>
        <authorList>
            <person name="Lo J.R."/>
            <person name="Lang J.M."/>
            <person name="Darling A.E."/>
            <person name="Eisen J.A."/>
            <person name="Coil D.A."/>
        </authorList>
    </citation>
    <scope>NUCLEOTIDE SEQUENCE [LARGE SCALE GENOMIC DNA]</scope>
    <source>
        <strain evidence="2 3">UCD-AY4</strain>
    </source>
</reference>
<dbReference type="RefSeq" id="WP_017822891.1">
    <property type="nucleotide sequence ID" value="NZ_AORC01000006.1"/>
</dbReference>
<accession>A0A022L1V0</accession>